<accession>A0ABQ6M1F7</accession>
<reference evidence="2 3" key="1">
    <citation type="submission" date="2023-04" db="EMBL/GenBank/DDBJ databases">
        <title>Marinobulbifer ophiurae gen. nov., sp. Nov., isolate from tissue of brittle star Ophioplocus japonicus.</title>
        <authorList>
            <person name="Kawano K."/>
            <person name="Sawayama S."/>
            <person name="Nakagawa S."/>
        </authorList>
    </citation>
    <scope>NUCLEOTIDE SEQUENCE [LARGE SCALE GENOMIC DNA]</scope>
    <source>
        <strain evidence="2 3">NKW57</strain>
    </source>
</reference>
<sequence>MAKLESNPSDAPYGSWQSPVSADLLAGAQVRLAETQMVEDRVYWLETRPAEKGRCVLVEFRDGEFRDINPAPISIRSRAHEYGGGSYLATAGEVFFVAGEDQRIYRLALVPGAVPEVLTPELECRYADLTLDPHRNRLLAVQELAGDTAHTEEKARLVAIDLARPQSAPEVLASGADFYSTPRISPDGMHFAFLRWYHPNMPWDGTELVLATLDAKGAIKSEQVIAGDSNESIFQPEWSPRGELIFVSDRNDWWNLYAWRNGECSCLWERPAEFATPQWVFGMRTYGFTGENEILCCFTEDGSWSLARLNLRDGSHAMIESDCRDIQSVSCSHANGAFIGGSATSAPAIYRLHRDTPQQPQPIHSSARFEIDPGYISVAEPETFDCNGRKVHGFHYPPTNRDYRIRQDQAPPLIVLSHGGPTGATETGLNLKIQYWTSRGFAVFDVNYSGSTGYGRAYRERLAGNWGILDVEEVCAAARMLVERGLANPSQLAIKGSSAGGYTVLAALTFHDTFNAGTVLYGIGDLSALAQDTHKFESRYLDKLVGPWPAAEETYRARSPIHHIEKLDCPVIFFQGLEDKVVPPAQAQTMVEALRAKRIPVAYVPFAEEGHGFRQGQNIKAALEGELYFYSNLFDFPYTGPKPDIEIQNAEFLRG</sequence>
<dbReference type="SUPFAM" id="SSF53474">
    <property type="entry name" value="alpha/beta-Hydrolases"/>
    <property type="match status" value="1"/>
</dbReference>
<dbReference type="InterPro" id="IPR001375">
    <property type="entry name" value="Peptidase_S9_cat"/>
</dbReference>
<dbReference type="Proteomes" id="UP001224392">
    <property type="component" value="Unassembled WGS sequence"/>
</dbReference>
<dbReference type="Gene3D" id="3.40.50.1820">
    <property type="entry name" value="alpha/beta hydrolase"/>
    <property type="match status" value="1"/>
</dbReference>
<protein>
    <submittedName>
        <fullName evidence="2">S9 family peptidase</fullName>
    </submittedName>
</protein>
<comment type="caution">
    <text evidence="2">The sequence shown here is derived from an EMBL/GenBank/DDBJ whole genome shotgun (WGS) entry which is preliminary data.</text>
</comment>
<dbReference type="InterPro" id="IPR011042">
    <property type="entry name" value="6-blade_b-propeller_TolB-like"/>
</dbReference>
<evidence type="ECO:0000313" key="2">
    <source>
        <dbReference type="EMBL" id="GMG88100.1"/>
    </source>
</evidence>
<feature type="domain" description="Peptidase S9 prolyl oligopeptidase catalytic" evidence="1">
    <location>
        <begin position="430"/>
        <end position="634"/>
    </location>
</feature>
<dbReference type="EMBL" id="BSYJ01000005">
    <property type="protein sequence ID" value="GMG88100.1"/>
    <property type="molecule type" value="Genomic_DNA"/>
</dbReference>
<dbReference type="InterPro" id="IPR050585">
    <property type="entry name" value="Xaa-Pro_dipeptidyl-ppase/CocE"/>
</dbReference>
<gene>
    <name evidence="2" type="ORF">MNKW57_24210</name>
</gene>
<keyword evidence="3" id="KW-1185">Reference proteome</keyword>
<evidence type="ECO:0000259" key="1">
    <source>
        <dbReference type="Pfam" id="PF00326"/>
    </source>
</evidence>
<dbReference type="PANTHER" id="PTHR43056:SF5">
    <property type="entry name" value="PEPTIDASE S9 PROLYL OLIGOPEPTIDASE CATALYTIC DOMAIN-CONTAINING PROTEIN"/>
    <property type="match status" value="1"/>
</dbReference>
<dbReference type="PANTHER" id="PTHR43056">
    <property type="entry name" value="PEPTIDASE S9 PROLYL OLIGOPEPTIDASE"/>
    <property type="match status" value="1"/>
</dbReference>
<dbReference type="Pfam" id="PF00326">
    <property type="entry name" value="Peptidase_S9"/>
    <property type="match status" value="1"/>
</dbReference>
<name>A0ABQ6M1F7_9GAMM</name>
<dbReference type="RefSeq" id="WP_285764714.1">
    <property type="nucleotide sequence ID" value="NZ_BSYJ01000005.1"/>
</dbReference>
<dbReference type="InterPro" id="IPR029058">
    <property type="entry name" value="AB_hydrolase_fold"/>
</dbReference>
<proteinExistence type="predicted"/>
<evidence type="ECO:0000313" key="3">
    <source>
        <dbReference type="Proteomes" id="UP001224392"/>
    </source>
</evidence>
<dbReference type="SUPFAM" id="SSF69322">
    <property type="entry name" value="Tricorn protease domain 2"/>
    <property type="match status" value="1"/>
</dbReference>
<dbReference type="Gene3D" id="2.120.10.30">
    <property type="entry name" value="TolB, C-terminal domain"/>
    <property type="match status" value="1"/>
</dbReference>
<organism evidence="2 3">
    <name type="scientific">Biformimicrobium ophioploci</name>
    <dbReference type="NCBI Taxonomy" id="3036711"/>
    <lineage>
        <taxon>Bacteria</taxon>
        <taxon>Pseudomonadati</taxon>
        <taxon>Pseudomonadota</taxon>
        <taxon>Gammaproteobacteria</taxon>
        <taxon>Cellvibrionales</taxon>
        <taxon>Microbulbiferaceae</taxon>
        <taxon>Biformimicrobium</taxon>
    </lineage>
</organism>